<feature type="domain" description="C2H2-type" evidence="12">
    <location>
        <begin position="159"/>
        <end position="186"/>
    </location>
</feature>
<reference evidence="13 14" key="1">
    <citation type="journal article" date="2019" name="Sci. Rep.">
        <title>Orb-weaving spider Araneus ventricosus genome elucidates the spidroin gene catalogue.</title>
        <authorList>
            <person name="Kono N."/>
            <person name="Nakamura H."/>
            <person name="Ohtoshi R."/>
            <person name="Moran D.A.P."/>
            <person name="Shinohara A."/>
            <person name="Yoshida Y."/>
            <person name="Fujiwara M."/>
            <person name="Mori M."/>
            <person name="Tomita M."/>
            <person name="Arakawa K."/>
        </authorList>
    </citation>
    <scope>NUCLEOTIDE SEQUENCE [LARGE SCALE GENOMIC DNA]</scope>
</reference>
<evidence type="ECO:0000313" key="14">
    <source>
        <dbReference type="Proteomes" id="UP000499080"/>
    </source>
</evidence>
<dbReference type="GO" id="GO:0032259">
    <property type="term" value="P:methylation"/>
    <property type="evidence" value="ECO:0007669"/>
    <property type="project" value="UniProtKB-KW"/>
</dbReference>
<keyword evidence="10" id="KW-0539">Nucleus</keyword>
<keyword evidence="9" id="KW-0804">Transcription</keyword>
<dbReference type="GO" id="GO:0008270">
    <property type="term" value="F:zinc ion binding"/>
    <property type="evidence" value="ECO:0007669"/>
    <property type="project" value="UniProtKB-KW"/>
</dbReference>
<dbReference type="Proteomes" id="UP000499080">
    <property type="component" value="Unassembled WGS sequence"/>
</dbReference>
<dbReference type="GO" id="GO:0008168">
    <property type="term" value="F:methyltransferase activity"/>
    <property type="evidence" value="ECO:0007669"/>
    <property type="project" value="UniProtKB-KW"/>
</dbReference>
<evidence type="ECO:0000313" key="13">
    <source>
        <dbReference type="EMBL" id="GBO19658.1"/>
    </source>
</evidence>
<dbReference type="AlphaFoldDB" id="A0A4Y2V4Z9"/>
<dbReference type="FunFam" id="3.30.160.60:FF:000624">
    <property type="entry name" value="zinc finger protein 697"/>
    <property type="match status" value="1"/>
</dbReference>
<dbReference type="InterPro" id="IPR013087">
    <property type="entry name" value="Znf_C2H2_type"/>
</dbReference>
<keyword evidence="5 11" id="KW-0863">Zinc-finger</keyword>
<accession>A0A4Y2V4Z9</accession>
<dbReference type="FunFam" id="3.30.160.60:FF:002343">
    <property type="entry name" value="Zinc finger protein 33A"/>
    <property type="match status" value="3"/>
</dbReference>
<dbReference type="SMART" id="SM00355">
    <property type="entry name" value="ZnF_C2H2"/>
    <property type="match status" value="8"/>
</dbReference>
<feature type="domain" description="C2H2-type" evidence="12">
    <location>
        <begin position="327"/>
        <end position="350"/>
    </location>
</feature>
<evidence type="ECO:0000256" key="3">
    <source>
        <dbReference type="ARBA" id="ARBA00022723"/>
    </source>
</evidence>
<dbReference type="InterPro" id="IPR036236">
    <property type="entry name" value="Znf_C2H2_sf"/>
</dbReference>
<dbReference type="EMBL" id="BGPR01043127">
    <property type="protein sequence ID" value="GBO19658.1"/>
    <property type="molecule type" value="Genomic_DNA"/>
</dbReference>
<organism evidence="13 14">
    <name type="scientific">Araneus ventricosus</name>
    <name type="common">Orbweaver spider</name>
    <name type="synonym">Epeira ventricosa</name>
    <dbReference type="NCBI Taxonomy" id="182803"/>
    <lineage>
        <taxon>Eukaryota</taxon>
        <taxon>Metazoa</taxon>
        <taxon>Ecdysozoa</taxon>
        <taxon>Arthropoda</taxon>
        <taxon>Chelicerata</taxon>
        <taxon>Arachnida</taxon>
        <taxon>Araneae</taxon>
        <taxon>Araneomorphae</taxon>
        <taxon>Entelegynae</taxon>
        <taxon>Araneoidea</taxon>
        <taxon>Araneidae</taxon>
        <taxon>Araneus</taxon>
    </lineage>
</organism>
<keyword evidence="3" id="KW-0479">Metal-binding</keyword>
<dbReference type="PROSITE" id="PS00028">
    <property type="entry name" value="ZINC_FINGER_C2H2_1"/>
    <property type="match status" value="8"/>
</dbReference>
<dbReference type="FunFam" id="3.30.160.60:FF:001506">
    <property type="entry name" value="Zinc finger protein"/>
    <property type="match status" value="1"/>
</dbReference>
<feature type="domain" description="C2H2-type" evidence="12">
    <location>
        <begin position="271"/>
        <end position="298"/>
    </location>
</feature>
<feature type="domain" description="C2H2-type" evidence="12">
    <location>
        <begin position="187"/>
        <end position="214"/>
    </location>
</feature>
<keyword evidence="13" id="KW-0489">Methyltransferase</keyword>
<evidence type="ECO:0000256" key="1">
    <source>
        <dbReference type="ARBA" id="ARBA00004123"/>
    </source>
</evidence>
<keyword evidence="13" id="KW-0808">Transferase</keyword>
<feature type="domain" description="C2H2-type" evidence="12">
    <location>
        <begin position="299"/>
        <end position="326"/>
    </location>
</feature>
<dbReference type="GO" id="GO:0045595">
    <property type="term" value="P:regulation of cell differentiation"/>
    <property type="evidence" value="ECO:0007669"/>
    <property type="project" value="UniProtKB-ARBA"/>
</dbReference>
<evidence type="ECO:0000259" key="12">
    <source>
        <dbReference type="PROSITE" id="PS50157"/>
    </source>
</evidence>
<feature type="domain" description="C2H2-type" evidence="12">
    <location>
        <begin position="215"/>
        <end position="242"/>
    </location>
</feature>
<dbReference type="PROSITE" id="PS50157">
    <property type="entry name" value="ZINC_FINGER_C2H2_2"/>
    <property type="match status" value="8"/>
</dbReference>
<keyword evidence="8" id="KW-0238">DNA-binding</keyword>
<keyword evidence="14" id="KW-1185">Reference proteome</keyword>
<dbReference type="GO" id="GO:0000122">
    <property type="term" value="P:negative regulation of transcription by RNA polymerase II"/>
    <property type="evidence" value="ECO:0007669"/>
    <property type="project" value="UniProtKB-ARBA"/>
</dbReference>
<feature type="domain" description="C2H2-type" evidence="12">
    <location>
        <begin position="131"/>
        <end position="158"/>
    </location>
</feature>
<evidence type="ECO:0000256" key="4">
    <source>
        <dbReference type="ARBA" id="ARBA00022737"/>
    </source>
</evidence>
<feature type="domain" description="C2H2-type" evidence="12">
    <location>
        <begin position="243"/>
        <end position="270"/>
    </location>
</feature>
<sequence length="457" mass="52838">MKLYHLLLPQRENENIVPCLIRHSTTHRVAILLTLCFEITNTHLVSKNISESSNSLAKSDFSPGNMELDEVSGEITDGPISPDIASRVSCTNEEMAFSLMETLDASEIANAVAGPSGIRPHRLQHAGEKRFTCILCHIEFSESWDFDIHYGTHTGEKPFACELCKRVFTRKGDLNKHYRTHTGEKPFVCDICHKGFSQKAHLNIHYRTHTGEKPFVCEVCKRGFNLKGDLNRHYRTHTGEKPFVCELCIRGFSLKGDLYRHYRTHTGERPFVCELCKRRFTLKEHLDKHYRTHTGEKPFVCDICQKGFSWRAHLDTHYQTHTGKKPFVCEVCKRGFTQKGHLDKHYRTHTVKLFGYKSLGVFQMGFSMGTVDRCRRQHLNRYSLIEIFAPHLTILDILFSMLKTHIHDRSLMESRSKPEMFLSRCRLITISPLRHRTETANYTGSKVYMLCLSSTVR</sequence>
<protein>
    <submittedName>
        <fullName evidence="13">Histone-lysine N-methyltransferase PRDM9</fullName>
    </submittedName>
</protein>
<dbReference type="FunFam" id="3.30.160.60:FF:001177">
    <property type="entry name" value="Zinc finger protein 33A"/>
    <property type="match status" value="1"/>
</dbReference>
<evidence type="ECO:0000256" key="10">
    <source>
        <dbReference type="ARBA" id="ARBA00023242"/>
    </source>
</evidence>
<gene>
    <name evidence="13" type="primary">Prdm9_124</name>
    <name evidence="13" type="ORF">AVEN_88336_1</name>
</gene>
<dbReference type="Pfam" id="PF00096">
    <property type="entry name" value="zf-C2H2"/>
    <property type="match status" value="5"/>
</dbReference>
<dbReference type="GO" id="GO:0003677">
    <property type="term" value="F:DNA binding"/>
    <property type="evidence" value="ECO:0007669"/>
    <property type="project" value="UniProtKB-KW"/>
</dbReference>
<dbReference type="OrthoDB" id="6429687at2759"/>
<dbReference type="PANTHER" id="PTHR23235">
    <property type="entry name" value="KRUEPPEL-LIKE TRANSCRIPTION FACTOR"/>
    <property type="match status" value="1"/>
</dbReference>
<name>A0A4Y2V4Z9_ARAVE</name>
<evidence type="ECO:0000256" key="7">
    <source>
        <dbReference type="ARBA" id="ARBA00023015"/>
    </source>
</evidence>
<keyword evidence="6" id="KW-0862">Zinc</keyword>
<dbReference type="Gene3D" id="3.30.160.60">
    <property type="entry name" value="Classic Zinc Finger"/>
    <property type="match status" value="8"/>
</dbReference>
<evidence type="ECO:0000256" key="2">
    <source>
        <dbReference type="ARBA" id="ARBA00006991"/>
    </source>
</evidence>
<proteinExistence type="inferred from homology"/>
<evidence type="ECO:0000256" key="5">
    <source>
        <dbReference type="ARBA" id="ARBA00022771"/>
    </source>
</evidence>
<dbReference type="GO" id="GO:0005634">
    <property type="term" value="C:nucleus"/>
    <property type="evidence" value="ECO:0007669"/>
    <property type="project" value="UniProtKB-SubCell"/>
</dbReference>
<comment type="similarity">
    <text evidence="2">Belongs to the krueppel C2H2-type zinc-finger protein family.</text>
</comment>
<evidence type="ECO:0000256" key="9">
    <source>
        <dbReference type="ARBA" id="ARBA00023163"/>
    </source>
</evidence>
<dbReference type="PANTHER" id="PTHR23235:SF142">
    <property type="entry name" value="ZINC FINGER PROTEIN 384"/>
    <property type="match status" value="1"/>
</dbReference>
<keyword evidence="7" id="KW-0805">Transcription regulation</keyword>
<evidence type="ECO:0000256" key="8">
    <source>
        <dbReference type="ARBA" id="ARBA00023125"/>
    </source>
</evidence>
<evidence type="ECO:0000256" key="11">
    <source>
        <dbReference type="PROSITE-ProRule" id="PRU00042"/>
    </source>
</evidence>
<comment type="caution">
    <text evidence="13">The sequence shown here is derived from an EMBL/GenBank/DDBJ whole genome shotgun (WGS) entry which is preliminary data.</text>
</comment>
<comment type="subcellular location">
    <subcellularLocation>
        <location evidence="1">Nucleus</location>
    </subcellularLocation>
</comment>
<dbReference type="FunFam" id="3.30.160.60:FF:000912">
    <property type="entry name" value="Zinc finger protein 660"/>
    <property type="match status" value="1"/>
</dbReference>
<evidence type="ECO:0000256" key="6">
    <source>
        <dbReference type="ARBA" id="ARBA00022833"/>
    </source>
</evidence>
<dbReference type="SUPFAM" id="SSF57667">
    <property type="entry name" value="beta-beta-alpha zinc fingers"/>
    <property type="match status" value="5"/>
</dbReference>
<dbReference type="Pfam" id="PF12874">
    <property type="entry name" value="zf-met"/>
    <property type="match status" value="1"/>
</dbReference>
<keyword evidence="4" id="KW-0677">Repeat</keyword>